<accession>A0ABX1I9X1</accession>
<evidence type="ECO:0000313" key="1">
    <source>
        <dbReference type="EMBL" id="NKN34043.1"/>
    </source>
</evidence>
<dbReference type="Proteomes" id="UP000740754">
    <property type="component" value="Unassembled WGS sequence"/>
</dbReference>
<protein>
    <submittedName>
        <fullName evidence="1">DUF2939 domain-containing protein</fullName>
    </submittedName>
</protein>
<gene>
    <name evidence="1" type="ORF">HF203_12520</name>
</gene>
<reference evidence="1 2" key="1">
    <citation type="submission" date="2020-04" db="EMBL/GenBank/DDBJ databases">
        <title>Draft Whole-Genome sequence of Marichromatium bheemlicum DSM 18632, type strain.</title>
        <authorList>
            <person name="Kyndt J.A."/>
            <person name="Meyer T.E."/>
        </authorList>
    </citation>
    <scope>NUCLEOTIDE SEQUENCE [LARGE SCALE GENOMIC DNA]</scope>
    <source>
        <strain evidence="1 2">DSM 18632</strain>
    </source>
</reference>
<sequence>MRFLGYLILLALLGYGLWPYYAVYQLDDAINQEDTTELAALVDLAAIRGHYKARIADGVEGVLPAGDADGVTHWLRQNIGEIGDVALEQAITLPWARQALREAVGRATSQNPPYLLAAIDYAFFESYDRFLVRIGELGKAPTHVRLELEGREWRITDIIR</sequence>
<evidence type="ECO:0000313" key="2">
    <source>
        <dbReference type="Proteomes" id="UP000740754"/>
    </source>
</evidence>
<dbReference type="InterPro" id="IPR021330">
    <property type="entry name" value="DUF2939"/>
</dbReference>
<comment type="caution">
    <text evidence="1">The sequence shown here is derived from an EMBL/GenBank/DDBJ whole genome shotgun (WGS) entry which is preliminary data.</text>
</comment>
<name>A0ABX1I9X1_9GAMM</name>
<organism evidence="1 2">
    <name type="scientific">Marichromatium bheemlicum</name>
    <dbReference type="NCBI Taxonomy" id="365339"/>
    <lineage>
        <taxon>Bacteria</taxon>
        <taxon>Pseudomonadati</taxon>
        <taxon>Pseudomonadota</taxon>
        <taxon>Gammaproteobacteria</taxon>
        <taxon>Chromatiales</taxon>
        <taxon>Chromatiaceae</taxon>
        <taxon>Marichromatium</taxon>
    </lineage>
</organism>
<dbReference type="Pfam" id="PF11159">
    <property type="entry name" value="DUF2939"/>
    <property type="match status" value="1"/>
</dbReference>
<dbReference type="EMBL" id="JAAXKX010000019">
    <property type="protein sequence ID" value="NKN34043.1"/>
    <property type="molecule type" value="Genomic_DNA"/>
</dbReference>
<keyword evidence="2" id="KW-1185">Reference proteome</keyword>
<proteinExistence type="predicted"/>